<dbReference type="PANTHER" id="PTHR14614:SF132">
    <property type="entry name" value="PROTEIN-LYSINE METHYLTRANSFERASE C42C1.13"/>
    <property type="match status" value="1"/>
</dbReference>
<protein>
    <submittedName>
        <fullName evidence="2">Predicted protein</fullName>
    </submittedName>
</protein>
<name>C1N423_MICPC</name>
<feature type="compositionally biased region" description="Polar residues" evidence="1">
    <location>
        <begin position="1"/>
        <end position="10"/>
    </location>
</feature>
<gene>
    <name evidence="2" type="ORF">MICPUCDRAFT_52380</name>
</gene>
<dbReference type="Proteomes" id="UP000001876">
    <property type="component" value="Unassembled WGS sequence"/>
</dbReference>
<evidence type="ECO:0000256" key="1">
    <source>
        <dbReference type="SAM" id="MobiDB-lite"/>
    </source>
</evidence>
<organism evidence="3">
    <name type="scientific">Micromonas pusilla (strain CCMP1545)</name>
    <name type="common">Picoplanktonic green alga</name>
    <dbReference type="NCBI Taxonomy" id="564608"/>
    <lineage>
        <taxon>Eukaryota</taxon>
        <taxon>Viridiplantae</taxon>
        <taxon>Chlorophyta</taxon>
        <taxon>Mamiellophyceae</taxon>
        <taxon>Mamiellales</taxon>
        <taxon>Mamiellaceae</taxon>
        <taxon>Micromonas</taxon>
    </lineage>
</organism>
<dbReference type="STRING" id="564608.C1N423"/>
<feature type="compositionally biased region" description="Basic and acidic residues" evidence="1">
    <location>
        <begin position="29"/>
        <end position="41"/>
    </location>
</feature>
<dbReference type="Gene3D" id="3.40.50.150">
    <property type="entry name" value="Vaccinia Virus protein VP39"/>
    <property type="match status" value="1"/>
</dbReference>
<dbReference type="OrthoDB" id="194386at2759"/>
<dbReference type="RefSeq" id="XP_003062718.1">
    <property type="nucleotide sequence ID" value="XM_003062672.1"/>
</dbReference>
<dbReference type="InterPro" id="IPR019410">
    <property type="entry name" value="Methyltransf_16"/>
</dbReference>
<dbReference type="SUPFAM" id="SSF53335">
    <property type="entry name" value="S-adenosyl-L-methionine-dependent methyltransferases"/>
    <property type="match status" value="1"/>
</dbReference>
<dbReference type="GeneID" id="9687911"/>
<dbReference type="OMA" id="DADFPGH"/>
<proteinExistence type="predicted"/>
<dbReference type="PANTHER" id="PTHR14614">
    <property type="entry name" value="HEPATOCELLULAR CARCINOMA-ASSOCIATED ANTIGEN"/>
    <property type="match status" value="1"/>
</dbReference>
<keyword evidence="3" id="KW-1185">Reference proteome</keyword>
<accession>C1N423</accession>
<dbReference type="KEGG" id="mpp:MICPUCDRAFT_52380"/>
<feature type="region of interest" description="Disordered" evidence="1">
    <location>
        <begin position="1"/>
        <end position="71"/>
    </location>
</feature>
<dbReference type="InterPro" id="IPR029063">
    <property type="entry name" value="SAM-dependent_MTases_sf"/>
</dbReference>
<dbReference type="Pfam" id="PF10294">
    <property type="entry name" value="Methyltransf_16"/>
    <property type="match status" value="1"/>
</dbReference>
<dbReference type="AlphaFoldDB" id="C1N423"/>
<dbReference type="EMBL" id="GG663746">
    <property type="protein sequence ID" value="EEH53537.1"/>
    <property type="molecule type" value="Genomic_DNA"/>
</dbReference>
<reference evidence="2 3" key="1">
    <citation type="journal article" date="2009" name="Science">
        <title>Green evolution and dynamic adaptations revealed by genomes of the marine picoeukaryotes Micromonas.</title>
        <authorList>
            <person name="Worden A.Z."/>
            <person name="Lee J.H."/>
            <person name="Mock T."/>
            <person name="Rouze P."/>
            <person name="Simmons M.P."/>
            <person name="Aerts A.L."/>
            <person name="Allen A.E."/>
            <person name="Cuvelier M.L."/>
            <person name="Derelle E."/>
            <person name="Everett M.V."/>
            <person name="Foulon E."/>
            <person name="Grimwood J."/>
            <person name="Gundlach H."/>
            <person name="Henrissat B."/>
            <person name="Napoli C."/>
            <person name="McDonald S.M."/>
            <person name="Parker M.S."/>
            <person name="Rombauts S."/>
            <person name="Salamov A."/>
            <person name="Von Dassow P."/>
            <person name="Badger J.H."/>
            <person name="Coutinho P.M."/>
            <person name="Demir E."/>
            <person name="Dubchak I."/>
            <person name="Gentemann C."/>
            <person name="Eikrem W."/>
            <person name="Gready J.E."/>
            <person name="John U."/>
            <person name="Lanier W."/>
            <person name="Lindquist E.A."/>
            <person name="Lucas S."/>
            <person name="Mayer K.F."/>
            <person name="Moreau H."/>
            <person name="Not F."/>
            <person name="Otillar R."/>
            <person name="Panaud O."/>
            <person name="Pangilinan J."/>
            <person name="Paulsen I."/>
            <person name="Piegu B."/>
            <person name="Poliakov A."/>
            <person name="Robbens S."/>
            <person name="Schmutz J."/>
            <person name="Toulza E."/>
            <person name="Wyss T."/>
            <person name="Zelensky A."/>
            <person name="Zhou K."/>
            <person name="Armbrust E.V."/>
            <person name="Bhattacharya D."/>
            <person name="Goodenough U.W."/>
            <person name="Van de Peer Y."/>
            <person name="Grigoriev I.V."/>
        </authorList>
    </citation>
    <scope>NUCLEOTIDE SEQUENCE [LARGE SCALE GENOMIC DNA]</scope>
    <source>
        <strain evidence="2 3">CCMP1545</strain>
    </source>
</reference>
<evidence type="ECO:0000313" key="3">
    <source>
        <dbReference type="Proteomes" id="UP000001876"/>
    </source>
</evidence>
<feature type="compositionally biased region" description="Low complexity" evidence="1">
    <location>
        <begin position="11"/>
        <end position="21"/>
    </location>
</feature>
<sequence>MASTVRASPTLSLPRAPSRAARLPRRRASRETRGKGWRDDSPLDAGDATTRAKAKRSKTRERGGTTGVGKGTEEGCELRAIDLGQGKSVELYVPRDDAVADVAGDRVSLEVLEGFRRVLVSFIAHWDELYGAGDVVWPASVALARLLAHCPSLVRGKRVLEIGAGLGLVGVAAMGAGASEVCFADVDAGVLAMTSRSAEHAAKKAARSQLTLVSIRPRWRRELHSLRTFSPGNAAGSTPTTTRTLTLDWKELSAWPERAFDVVVASDVLYDADAVPHVAAATSRALALAGAVAGAAADGNGNSSPMSPPMALFVDPAARLHREAFASEARKFGMETADADFPGHENMRLLQLTRVELGVAA</sequence>
<evidence type="ECO:0000313" key="2">
    <source>
        <dbReference type="EMBL" id="EEH53537.1"/>
    </source>
</evidence>